<accession>A9NSQ2</accession>
<sequence>MSGSYLSKPSFFSANYRGQNSPAHRNTLIELHRQRNARKNSSRTRSTTIETNTLMF</sequence>
<feature type="region of interest" description="Disordered" evidence="1">
    <location>
        <begin position="1"/>
        <end position="56"/>
    </location>
</feature>
<evidence type="ECO:0000313" key="2">
    <source>
        <dbReference type="EMBL" id="ABK23663.1"/>
    </source>
</evidence>
<feature type="compositionally biased region" description="Polar residues" evidence="1">
    <location>
        <begin position="1"/>
        <end position="24"/>
    </location>
</feature>
<organism evidence="2">
    <name type="scientific">Picea sitchensis</name>
    <name type="common">Sitka spruce</name>
    <name type="synonym">Pinus sitchensis</name>
    <dbReference type="NCBI Taxonomy" id="3332"/>
    <lineage>
        <taxon>Eukaryota</taxon>
        <taxon>Viridiplantae</taxon>
        <taxon>Streptophyta</taxon>
        <taxon>Embryophyta</taxon>
        <taxon>Tracheophyta</taxon>
        <taxon>Spermatophyta</taxon>
        <taxon>Pinopsida</taxon>
        <taxon>Pinidae</taxon>
        <taxon>Conifers I</taxon>
        <taxon>Pinales</taxon>
        <taxon>Pinaceae</taxon>
        <taxon>Picea</taxon>
    </lineage>
</organism>
<dbReference type="EMBL" id="EF084343">
    <property type="protein sequence ID" value="ABK23663.1"/>
    <property type="molecule type" value="mRNA"/>
</dbReference>
<evidence type="ECO:0000256" key="1">
    <source>
        <dbReference type="SAM" id="MobiDB-lite"/>
    </source>
</evidence>
<name>A9NSQ2_PICSI</name>
<reference evidence="2" key="1">
    <citation type="journal article" date="2008" name="BMC Genomics">
        <title>A conifer genomics resource of 200,000 spruce (Picea spp.) ESTs and 6,464 high-quality, sequence-finished full-length cDNAs for Sitka spruce (Picea sitchensis).</title>
        <authorList>
            <person name="Ralph S.G."/>
            <person name="Chun H.J."/>
            <person name="Kolosova N."/>
            <person name="Cooper D."/>
            <person name="Oddy C."/>
            <person name="Ritland C.E."/>
            <person name="Kirkpatrick R."/>
            <person name="Moore R."/>
            <person name="Barber S."/>
            <person name="Holt R.A."/>
            <person name="Jones S.J."/>
            <person name="Marra M.A."/>
            <person name="Douglas C.J."/>
            <person name="Ritland K."/>
            <person name="Bohlmann J."/>
        </authorList>
    </citation>
    <scope>NUCLEOTIDE SEQUENCE</scope>
    <source>
        <tissue evidence="2">Green portion of the leader tissue</tissue>
    </source>
</reference>
<proteinExistence type="evidence at transcript level"/>
<feature type="compositionally biased region" description="Polar residues" evidence="1">
    <location>
        <begin position="43"/>
        <end position="56"/>
    </location>
</feature>
<protein>
    <submittedName>
        <fullName evidence="2">Uncharacterized protein</fullName>
    </submittedName>
</protein>
<dbReference type="AlphaFoldDB" id="A9NSQ2"/>